<dbReference type="Proteomes" id="UP000281553">
    <property type="component" value="Unassembled WGS sequence"/>
</dbReference>
<dbReference type="AlphaFoldDB" id="A0A3P6S9T2"/>
<evidence type="ECO:0000256" key="2">
    <source>
        <dbReference type="ARBA" id="ARBA00022840"/>
    </source>
</evidence>
<organism evidence="3 4">
    <name type="scientific">Dibothriocephalus latus</name>
    <name type="common">Fish tapeworm</name>
    <name type="synonym">Diphyllobothrium latum</name>
    <dbReference type="NCBI Taxonomy" id="60516"/>
    <lineage>
        <taxon>Eukaryota</taxon>
        <taxon>Metazoa</taxon>
        <taxon>Spiralia</taxon>
        <taxon>Lophotrochozoa</taxon>
        <taxon>Platyhelminthes</taxon>
        <taxon>Cestoda</taxon>
        <taxon>Eucestoda</taxon>
        <taxon>Diphyllobothriidea</taxon>
        <taxon>Diphyllobothriidae</taxon>
        <taxon>Dibothriocephalus</taxon>
    </lineage>
</organism>
<dbReference type="InterPro" id="IPR036676">
    <property type="entry name" value="PurM-like_C_sf"/>
</dbReference>
<dbReference type="SUPFAM" id="SSF56042">
    <property type="entry name" value="PurM C-terminal domain-like"/>
    <property type="match status" value="1"/>
</dbReference>
<dbReference type="PANTHER" id="PTHR10256">
    <property type="entry name" value="SELENIDE, WATER DIKINASE"/>
    <property type="match status" value="1"/>
</dbReference>
<evidence type="ECO:0000313" key="3">
    <source>
        <dbReference type="EMBL" id="VDK52464.1"/>
    </source>
</evidence>
<dbReference type="GO" id="GO:0005524">
    <property type="term" value="F:ATP binding"/>
    <property type="evidence" value="ECO:0007669"/>
    <property type="project" value="UniProtKB-KW"/>
</dbReference>
<accession>A0A3P6S9T2</accession>
<protein>
    <submittedName>
        <fullName evidence="3">Uncharacterized protein</fullName>
    </submittedName>
</protein>
<keyword evidence="2" id="KW-0067">ATP-binding</keyword>
<evidence type="ECO:0000313" key="4">
    <source>
        <dbReference type="Proteomes" id="UP000281553"/>
    </source>
</evidence>
<dbReference type="OrthoDB" id="409395at2759"/>
<evidence type="ECO:0000256" key="1">
    <source>
        <dbReference type="ARBA" id="ARBA00022741"/>
    </source>
</evidence>
<dbReference type="EMBL" id="UYRU01016963">
    <property type="protein sequence ID" value="VDK52464.1"/>
    <property type="molecule type" value="Genomic_DNA"/>
</dbReference>
<dbReference type="GO" id="GO:0004756">
    <property type="term" value="F:selenide, water dikinase activity"/>
    <property type="evidence" value="ECO:0007669"/>
    <property type="project" value="TreeGrafter"/>
</dbReference>
<keyword evidence="1" id="KW-0547">Nucleotide-binding</keyword>
<gene>
    <name evidence="3" type="ORF">DILT_LOCUS1909</name>
</gene>
<proteinExistence type="predicted"/>
<dbReference type="GO" id="GO:0005737">
    <property type="term" value="C:cytoplasm"/>
    <property type="evidence" value="ECO:0007669"/>
    <property type="project" value="TreeGrafter"/>
</dbReference>
<dbReference type="GO" id="GO:0016260">
    <property type="term" value="P:selenocysteine biosynthetic process"/>
    <property type="evidence" value="ECO:0007669"/>
    <property type="project" value="TreeGrafter"/>
</dbReference>
<dbReference type="PANTHER" id="PTHR10256:SF0">
    <property type="entry name" value="INACTIVE SELENIDE, WATER DIKINASE-LIKE PROTEIN-RELATED"/>
    <property type="match status" value="1"/>
</dbReference>
<reference evidence="3 4" key="1">
    <citation type="submission" date="2018-11" db="EMBL/GenBank/DDBJ databases">
        <authorList>
            <consortium name="Pathogen Informatics"/>
        </authorList>
    </citation>
    <scope>NUCLEOTIDE SEQUENCE [LARGE SCALE GENOMIC DNA]</scope>
</reference>
<sequence>MPCLAGVRQLSHALAERHHLDTGLTPETSGGLLVVLPAKSAEAYCKDLLEADGTPAWIVGRVLPASNPSEARTARLSSDLTFVEVPHASMILK</sequence>
<dbReference type="InterPro" id="IPR004536">
    <property type="entry name" value="SPS/SelD"/>
</dbReference>
<name>A0A3P6S9T2_DIBLA</name>
<dbReference type="Gene3D" id="3.90.650.10">
    <property type="entry name" value="PurM-like C-terminal domain"/>
    <property type="match status" value="1"/>
</dbReference>
<keyword evidence="4" id="KW-1185">Reference proteome</keyword>